<reference evidence="1" key="1">
    <citation type="journal article" date="2012" name="Proc. Natl. Acad. Sci. U.S.A.">
        <title>Antigenic diversity is generated by distinct evolutionary mechanisms in African trypanosome species.</title>
        <authorList>
            <person name="Jackson A.P."/>
            <person name="Berry A."/>
            <person name="Aslett M."/>
            <person name="Allison H.C."/>
            <person name="Burton P."/>
            <person name="Vavrova-Anderson J."/>
            <person name="Brown R."/>
            <person name="Browne H."/>
            <person name="Corton N."/>
            <person name="Hauser H."/>
            <person name="Gamble J."/>
            <person name="Gilderthorp R."/>
            <person name="Marcello L."/>
            <person name="McQuillan J."/>
            <person name="Otto T.D."/>
            <person name="Quail M.A."/>
            <person name="Sanders M.J."/>
            <person name="van Tonder A."/>
            <person name="Ginger M.L."/>
            <person name="Field M.C."/>
            <person name="Barry J.D."/>
            <person name="Hertz-Fowler C."/>
            <person name="Berriman M."/>
        </authorList>
    </citation>
    <scope>NUCLEOTIDE SEQUENCE</scope>
    <source>
        <strain evidence="1">IL3000</strain>
    </source>
</reference>
<organism evidence="1">
    <name type="scientific">Trypanosoma congolense (strain IL3000)</name>
    <dbReference type="NCBI Taxonomy" id="1068625"/>
    <lineage>
        <taxon>Eukaryota</taxon>
        <taxon>Discoba</taxon>
        <taxon>Euglenozoa</taxon>
        <taxon>Kinetoplastea</taxon>
        <taxon>Metakinetoplastina</taxon>
        <taxon>Trypanosomatida</taxon>
        <taxon>Trypanosomatidae</taxon>
        <taxon>Trypanosoma</taxon>
        <taxon>Nannomonas</taxon>
    </lineage>
</organism>
<evidence type="ECO:0000313" key="1">
    <source>
        <dbReference type="EMBL" id="CCC91974.1"/>
    </source>
</evidence>
<dbReference type="EMBL" id="HE575321">
    <property type="protein sequence ID" value="CCC91974.1"/>
    <property type="molecule type" value="Genomic_DNA"/>
</dbReference>
<dbReference type="AlphaFoldDB" id="G0URG2"/>
<sequence length="159" mass="17658">MPFRTPTGPDCRAIDIDIESVRTAALLLAYGPPSKHRSHRVQTHFHRHALSPVATRQSTRVPAFPYLATIPTKQQRSDAPGGVQPHSFTHTWCRNFTNLRTHLIMWDLFSFESSTVGPPGVDALKSTHAANLITSALRSFSKSSTTLCHFPTVPSCLWV</sequence>
<protein>
    <submittedName>
        <fullName evidence="1">Uncharacterized protein TCIL3000_8_1930</fullName>
    </submittedName>
</protein>
<gene>
    <name evidence="1" type="ORF">TCIL3000_8_1930</name>
</gene>
<name>G0URG2_TRYCI</name>
<dbReference type="VEuPathDB" id="TriTrypDB:TcIL3000_8_1930"/>
<proteinExistence type="predicted"/>
<accession>G0URG2</accession>